<dbReference type="AlphaFoldDB" id="A0A5B7INI5"/>
<sequence length="52" mass="5697">MLKVPGHVSPHGQYPPQHKCLPGWVIARAAAGCVRVRGDDRVPDMQTRRPPG</sequence>
<gene>
    <name evidence="1" type="ORF">E2C01_077918</name>
</gene>
<protein>
    <submittedName>
        <fullName evidence="1">Uncharacterized protein</fullName>
    </submittedName>
</protein>
<comment type="caution">
    <text evidence="1">The sequence shown here is derived from an EMBL/GenBank/DDBJ whole genome shotgun (WGS) entry which is preliminary data.</text>
</comment>
<evidence type="ECO:0000313" key="2">
    <source>
        <dbReference type="Proteomes" id="UP000324222"/>
    </source>
</evidence>
<name>A0A5B7INI5_PORTR</name>
<keyword evidence="2" id="KW-1185">Reference proteome</keyword>
<reference evidence="1 2" key="1">
    <citation type="submission" date="2019-05" db="EMBL/GenBank/DDBJ databases">
        <title>Another draft genome of Portunus trituberculatus and its Hox gene families provides insights of decapod evolution.</title>
        <authorList>
            <person name="Jeong J.-H."/>
            <person name="Song I."/>
            <person name="Kim S."/>
            <person name="Choi T."/>
            <person name="Kim D."/>
            <person name="Ryu S."/>
            <person name="Kim W."/>
        </authorList>
    </citation>
    <scope>NUCLEOTIDE SEQUENCE [LARGE SCALE GENOMIC DNA]</scope>
    <source>
        <tissue evidence="1">Muscle</tissue>
    </source>
</reference>
<dbReference type="EMBL" id="VSRR010061889">
    <property type="protein sequence ID" value="MPC83216.1"/>
    <property type="molecule type" value="Genomic_DNA"/>
</dbReference>
<dbReference type="Proteomes" id="UP000324222">
    <property type="component" value="Unassembled WGS sequence"/>
</dbReference>
<proteinExistence type="predicted"/>
<accession>A0A5B7INI5</accession>
<organism evidence="1 2">
    <name type="scientific">Portunus trituberculatus</name>
    <name type="common">Swimming crab</name>
    <name type="synonym">Neptunus trituberculatus</name>
    <dbReference type="NCBI Taxonomy" id="210409"/>
    <lineage>
        <taxon>Eukaryota</taxon>
        <taxon>Metazoa</taxon>
        <taxon>Ecdysozoa</taxon>
        <taxon>Arthropoda</taxon>
        <taxon>Crustacea</taxon>
        <taxon>Multicrustacea</taxon>
        <taxon>Malacostraca</taxon>
        <taxon>Eumalacostraca</taxon>
        <taxon>Eucarida</taxon>
        <taxon>Decapoda</taxon>
        <taxon>Pleocyemata</taxon>
        <taxon>Brachyura</taxon>
        <taxon>Eubrachyura</taxon>
        <taxon>Portunoidea</taxon>
        <taxon>Portunidae</taxon>
        <taxon>Portuninae</taxon>
        <taxon>Portunus</taxon>
    </lineage>
</organism>
<evidence type="ECO:0000313" key="1">
    <source>
        <dbReference type="EMBL" id="MPC83216.1"/>
    </source>
</evidence>